<dbReference type="AlphaFoldDB" id="A0A5C1ANH3"/>
<evidence type="ECO:0000256" key="3">
    <source>
        <dbReference type="ARBA" id="ARBA00011738"/>
    </source>
</evidence>
<organism evidence="10 11">
    <name type="scientific">Limnoglobus roseus</name>
    <dbReference type="NCBI Taxonomy" id="2598579"/>
    <lineage>
        <taxon>Bacteria</taxon>
        <taxon>Pseudomonadati</taxon>
        <taxon>Planctomycetota</taxon>
        <taxon>Planctomycetia</taxon>
        <taxon>Gemmatales</taxon>
        <taxon>Gemmataceae</taxon>
        <taxon>Limnoglobus</taxon>
    </lineage>
</organism>
<evidence type="ECO:0000256" key="8">
    <source>
        <dbReference type="PIRNR" id="PIRNR003107"/>
    </source>
</evidence>
<accession>A0A5C1ANH3</accession>
<dbReference type="PANTHER" id="PTHR42930:SF3">
    <property type="entry name" value="PHOSPHATE-SPECIFIC TRANSPORT SYSTEM ACCESSORY PROTEIN PHOU"/>
    <property type="match status" value="1"/>
</dbReference>
<evidence type="ECO:0000256" key="5">
    <source>
        <dbReference type="ARBA" id="ARBA00022490"/>
    </source>
</evidence>
<evidence type="ECO:0000256" key="2">
    <source>
        <dbReference type="ARBA" id="ARBA00008107"/>
    </source>
</evidence>
<dbReference type="InterPro" id="IPR038078">
    <property type="entry name" value="PhoU-like_sf"/>
</dbReference>
<keyword evidence="11" id="KW-1185">Reference proteome</keyword>
<dbReference type="PANTHER" id="PTHR42930">
    <property type="entry name" value="PHOSPHATE-SPECIFIC TRANSPORT SYSTEM ACCESSORY PROTEIN PHOU"/>
    <property type="match status" value="1"/>
</dbReference>
<dbReference type="Pfam" id="PF01895">
    <property type="entry name" value="PhoU"/>
    <property type="match status" value="2"/>
</dbReference>
<dbReference type="GO" id="GO:0045936">
    <property type="term" value="P:negative regulation of phosphate metabolic process"/>
    <property type="evidence" value="ECO:0007669"/>
    <property type="project" value="InterPro"/>
</dbReference>
<dbReference type="GO" id="GO:0006817">
    <property type="term" value="P:phosphate ion transport"/>
    <property type="evidence" value="ECO:0007669"/>
    <property type="project" value="UniProtKB-KW"/>
</dbReference>
<sequence length="224" mass="25172">MSKHMQRDLEKLQKSILRMASLVEEAVFQAAQALQTRDTDLADRVIEGDNLIDLLENEVHEECLKILALHQPVAVDLRRISSVLFISTNLERMGDYATAIAERVPGLAKPPLVAIPERLKPMTERTILMVRKALDAFVNSDAATARTVIRLDDEVDADNATIIREIVAEMKRVADHIEPLLSLFSAVRHVERIADHATNISEDVIYLVEGAIVRHHHELLEPQS</sequence>
<evidence type="ECO:0000256" key="1">
    <source>
        <dbReference type="ARBA" id="ARBA00004496"/>
    </source>
</evidence>
<feature type="domain" description="PhoU" evidence="9">
    <location>
        <begin position="16"/>
        <end position="104"/>
    </location>
</feature>
<dbReference type="KEGG" id="lrs:PX52LOC_07203"/>
<keyword evidence="4 8" id="KW-0813">Transport</keyword>
<comment type="similarity">
    <text evidence="2 8">Belongs to the PhoU family.</text>
</comment>
<evidence type="ECO:0000259" key="9">
    <source>
        <dbReference type="Pfam" id="PF01895"/>
    </source>
</evidence>
<feature type="domain" description="PhoU" evidence="9">
    <location>
        <begin position="121"/>
        <end position="204"/>
    </location>
</feature>
<protein>
    <recommendedName>
        <fullName evidence="8">Phosphate-specific transport system accessory protein PhoU</fullName>
    </recommendedName>
</protein>
<reference evidence="11" key="1">
    <citation type="submission" date="2019-08" db="EMBL/GenBank/DDBJ databases">
        <title>Limnoglobus roseus gen. nov., sp. nov., a novel freshwater planctomycete with a giant genome from the family Gemmataceae.</title>
        <authorList>
            <person name="Kulichevskaya I.S."/>
            <person name="Naumoff D.G."/>
            <person name="Miroshnikov K."/>
            <person name="Ivanova A."/>
            <person name="Philippov D.A."/>
            <person name="Hakobyan A."/>
            <person name="Rijpstra I.C."/>
            <person name="Sinninghe Damste J.S."/>
            <person name="Liesack W."/>
            <person name="Dedysh S.N."/>
        </authorList>
    </citation>
    <scope>NUCLEOTIDE SEQUENCE [LARGE SCALE GENOMIC DNA]</scope>
    <source>
        <strain evidence="11">PX52</strain>
    </source>
</reference>
<dbReference type="InterPro" id="IPR028366">
    <property type="entry name" value="PhoU"/>
</dbReference>
<dbReference type="PIRSF" id="PIRSF003107">
    <property type="entry name" value="PhoU"/>
    <property type="match status" value="1"/>
</dbReference>
<evidence type="ECO:0000256" key="7">
    <source>
        <dbReference type="ARBA" id="ARBA00056181"/>
    </source>
</evidence>
<comment type="function">
    <text evidence="7 8">Plays a role in the regulation of phosphate uptake.</text>
</comment>
<comment type="subcellular location">
    <subcellularLocation>
        <location evidence="1 8">Cytoplasm</location>
    </subcellularLocation>
</comment>
<dbReference type="GO" id="GO:0030643">
    <property type="term" value="P:intracellular phosphate ion homeostasis"/>
    <property type="evidence" value="ECO:0007669"/>
    <property type="project" value="InterPro"/>
</dbReference>
<dbReference type="FunFam" id="1.20.58.220:FF:000004">
    <property type="entry name" value="Phosphate-specific transport system accessory protein PhoU"/>
    <property type="match status" value="1"/>
</dbReference>
<keyword evidence="5 8" id="KW-0963">Cytoplasm</keyword>
<evidence type="ECO:0000313" key="10">
    <source>
        <dbReference type="EMBL" id="QEL20115.1"/>
    </source>
</evidence>
<comment type="subunit">
    <text evidence="3 8">Homodimer.</text>
</comment>
<name>A0A5C1ANH3_9BACT</name>
<dbReference type="EMBL" id="CP042425">
    <property type="protein sequence ID" value="QEL20115.1"/>
    <property type="molecule type" value="Genomic_DNA"/>
</dbReference>
<dbReference type="InterPro" id="IPR026022">
    <property type="entry name" value="PhoU_dom"/>
</dbReference>
<dbReference type="NCBIfam" id="TIGR02135">
    <property type="entry name" value="phoU_full"/>
    <property type="match status" value="1"/>
</dbReference>
<dbReference type="SUPFAM" id="SSF109755">
    <property type="entry name" value="PhoU-like"/>
    <property type="match status" value="1"/>
</dbReference>
<dbReference type="RefSeq" id="WP_149114441.1">
    <property type="nucleotide sequence ID" value="NZ_CP042425.1"/>
</dbReference>
<proteinExistence type="inferred from homology"/>
<dbReference type="Proteomes" id="UP000324974">
    <property type="component" value="Chromosome"/>
</dbReference>
<evidence type="ECO:0000313" key="11">
    <source>
        <dbReference type="Proteomes" id="UP000324974"/>
    </source>
</evidence>
<evidence type="ECO:0000256" key="6">
    <source>
        <dbReference type="ARBA" id="ARBA00022592"/>
    </source>
</evidence>
<dbReference type="OrthoDB" id="9814256at2"/>
<dbReference type="GO" id="GO:0005737">
    <property type="term" value="C:cytoplasm"/>
    <property type="evidence" value="ECO:0007669"/>
    <property type="project" value="UniProtKB-SubCell"/>
</dbReference>
<gene>
    <name evidence="10" type="primary">phoU</name>
    <name evidence="10" type="ORF">PX52LOC_07203</name>
</gene>
<keyword evidence="6 8" id="KW-0592">Phosphate transport</keyword>
<dbReference type="Gene3D" id="1.20.58.220">
    <property type="entry name" value="Phosphate transport system protein phou homolog 2, domain 2"/>
    <property type="match status" value="1"/>
</dbReference>
<evidence type="ECO:0000256" key="4">
    <source>
        <dbReference type="ARBA" id="ARBA00022448"/>
    </source>
</evidence>